<dbReference type="PROSITE" id="PS50804">
    <property type="entry name" value="SCAN_BOX"/>
    <property type="match status" value="1"/>
</dbReference>
<sequence>QATPVRIPCNTKHSAVNILTLIRGTGPLHMLMHNAVARDAAWANKEEAPLLNLLVLQQFVEALPAGTAEWVHYHQQASLKLAITLAKDHWKLWQNIQPKATRYAFTCFSASTATMFLLRQRHSYSK</sequence>
<protein>
    <recommendedName>
        <fullName evidence="1">SCAN box domain-containing protein</fullName>
    </recommendedName>
</protein>
<dbReference type="Pfam" id="PF02023">
    <property type="entry name" value="SCAN"/>
    <property type="match status" value="1"/>
</dbReference>
<feature type="domain" description="SCAN box" evidence="1">
    <location>
        <begin position="50"/>
        <end position="88"/>
    </location>
</feature>
<dbReference type="Gene3D" id="1.10.4020.10">
    <property type="entry name" value="DNA breaking-rejoining enzymes"/>
    <property type="match status" value="1"/>
</dbReference>
<proteinExistence type="predicted"/>
<dbReference type="Ensembl" id="ENSPNYT00000028047.1">
    <property type="protein sequence ID" value="ENSPNYP00000027379.1"/>
    <property type="gene ID" value="ENSPNYG00000020633.1"/>
</dbReference>
<accession>A0A3B4GYV4</accession>
<evidence type="ECO:0000313" key="2">
    <source>
        <dbReference type="Ensembl" id="ENSPNYP00000027379.1"/>
    </source>
</evidence>
<evidence type="ECO:0000259" key="1">
    <source>
        <dbReference type="PROSITE" id="PS50804"/>
    </source>
</evidence>
<dbReference type="AlphaFoldDB" id="A0A3B4GYV4"/>
<name>A0A3B4GYV4_9CICH</name>
<dbReference type="SUPFAM" id="SSF47353">
    <property type="entry name" value="Retrovirus capsid dimerization domain-like"/>
    <property type="match status" value="1"/>
</dbReference>
<dbReference type="InterPro" id="IPR038269">
    <property type="entry name" value="SCAN_sf"/>
</dbReference>
<reference evidence="2" key="1">
    <citation type="submission" date="2023-09" db="UniProtKB">
        <authorList>
            <consortium name="Ensembl"/>
        </authorList>
    </citation>
    <scope>IDENTIFICATION</scope>
</reference>
<dbReference type="InterPro" id="IPR003309">
    <property type="entry name" value="SCAN_dom"/>
</dbReference>
<organism evidence="2">
    <name type="scientific">Pundamilia nyererei</name>
    <dbReference type="NCBI Taxonomy" id="303518"/>
    <lineage>
        <taxon>Eukaryota</taxon>
        <taxon>Metazoa</taxon>
        <taxon>Chordata</taxon>
        <taxon>Craniata</taxon>
        <taxon>Vertebrata</taxon>
        <taxon>Euteleostomi</taxon>
        <taxon>Actinopterygii</taxon>
        <taxon>Neopterygii</taxon>
        <taxon>Teleostei</taxon>
        <taxon>Neoteleostei</taxon>
        <taxon>Acanthomorphata</taxon>
        <taxon>Ovalentaria</taxon>
        <taxon>Cichlomorphae</taxon>
        <taxon>Cichliformes</taxon>
        <taxon>Cichlidae</taxon>
        <taxon>African cichlids</taxon>
        <taxon>Pseudocrenilabrinae</taxon>
        <taxon>Haplochromini</taxon>
        <taxon>Pundamilia</taxon>
    </lineage>
</organism>